<feature type="domain" description="OmpR/PhoB-type" evidence="3">
    <location>
        <begin position="2"/>
        <end position="101"/>
    </location>
</feature>
<dbReference type="PROSITE" id="PS51755">
    <property type="entry name" value="OMPR_PHOB"/>
    <property type="match status" value="1"/>
</dbReference>
<dbReference type="EMBL" id="PDVP01000011">
    <property type="protein sequence ID" value="PHP65897.1"/>
    <property type="molecule type" value="Genomic_DNA"/>
</dbReference>
<dbReference type="SUPFAM" id="SSF46894">
    <property type="entry name" value="C-terminal effector domain of the bipartite response regulators"/>
    <property type="match status" value="1"/>
</dbReference>
<dbReference type="InterPro" id="IPR001867">
    <property type="entry name" value="OmpR/PhoB-type_DNA-bd"/>
</dbReference>
<dbReference type="Proteomes" id="UP000221168">
    <property type="component" value="Unassembled WGS sequence"/>
</dbReference>
<dbReference type="SUPFAM" id="SSF48452">
    <property type="entry name" value="TPR-like"/>
    <property type="match status" value="1"/>
</dbReference>
<dbReference type="RefSeq" id="WP_099307448.1">
    <property type="nucleotide sequence ID" value="NZ_PDVP01000011.1"/>
</dbReference>
<dbReference type="Gene3D" id="1.25.40.10">
    <property type="entry name" value="Tetratricopeptide repeat domain"/>
    <property type="match status" value="1"/>
</dbReference>
<keyword evidence="5" id="KW-1185">Reference proteome</keyword>
<dbReference type="Pfam" id="PF00486">
    <property type="entry name" value="Trans_reg_C"/>
    <property type="match status" value="1"/>
</dbReference>
<dbReference type="InterPro" id="IPR011990">
    <property type="entry name" value="TPR-like_helical_dom_sf"/>
</dbReference>
<dbReference type="Gene3D" id="1.10.10.10">
    <property type="entry name" value="Winged helix-like DNA-binding domain superfamily/Winged helix DNA-binding domain"/>
    <property type="match status" value="1"/>
</dbReference>
<dbReference type="GO" id="GO:0000160">
    <property type="term" value="P:phosphorelay signal transduction system"/>
    <property type="evidence" value="ECO:0007669"/>
    <property type="project" value="InterPro"/>
</dbReference>
<name>A0A2G1QK33_9HYPH</name>
<evidence type="ECO:0000256" key="1">
    <source>
        <dbReference type="ARBA" id="ARBA00023125"/>
    </source>
</evidence>
<accession>A0A2G1QK33</accession>
<evidence type="ECO:0000256" key="2">
    <source>
        <dbReference type="PROSITE-ProRule" id="PRU01091"/>
    </source>
</evidence>
<dbReference type="InterPro" id="IPR016032">
    <property type="entry name" value="Sig_transdc_resp-reg_C-effctor"/>
</dbReference>
<sequence length="565" mass="61191">MAGLVSKGRPAARYDHPARAFIGEDGYPVTLRAQSAAVLQRLIDSGGEVVTKDALIAAVWKDVHVTDDSLVQCIADIRRAIGDDKHVVIRTVPKRGYRFVAPEQARRRFSTIPVAGRRGGLALLAVLGLAVLLWPQLPGSGQTGLGAFGGPGGESHSAVERASLVIHPFEGPSDSQRWQLFGRSMANGIAGILAANKWLQVYLPDKPGPARFRLTGQLLPDDGRLQVSVQLTEVDSGQLVWSRNWLGRQGDFFDLQYAVSQEAAAELGGQWSGAVVRFDANRAGHRPTGSLDAYELFLRGTQAKHRFTKEGFEEAHRLLSRALDIDPGFVAAWTTLSVVQNLRSMVETDAEQFHEIMATREMAVKKAIDLAPNDPMAIMENAWLLARHGNHEAAADAIRRAAAIGEGIPDILAYAALNGNLKMDLGKDGVAWIEKAYLLNPDPPPWYRIAEGLARFNVRDWAGSTAAFGNAPDYVTRSLFMAVAYHEAGDMDASRRAADHLKETNPGFKAGFFVFGEGMDMAFNGTLLLKTAAELGIPIGNPTARRQAANTVRGIVHPSGTSALR</sequence>
<dbReference type="OrthoDB" id="9807521at2"/>
<dbReference type="GO" id="GO:0003677">
    <property type="term" value="F:DNA binding"/>
    <property type="evidence" value="ECO:0007669"/>
    <property type="project" value="UniProtKB-UniRule"/>
</dbReference>
<dbReference type="SMART" id="SM00862">
    <property type="entry name" value="Trans_reg_C"/>
    <property type="match status" value="1"/>
</dbReference>
<gene>
    <name evidence="4" type="ORF">CSC94_16380</name>
</gene>
<dbReference type="GO" id="GO:0006355">
    <property type="term" value="P:regulation of DNA-templated transcription"/>
    <property type="evidence" value="ECO:0007669"/>
    <property type="project" value="InterPro"/>
</dbReference>
<organism evidence="4 5">
    <name type="scientific">Zhengella mangrovi</name>
    <dbReference type="NCBI Taxonomy" id="1982044"/>
    <lineage>
        <taxon>Bacteria</taxon>
        <taxon>Pseudomonadati</taxon>
        <taxon>Pseudomonadota</taxon>
        <taxon>Alphaproteobacteria</taxon>
        <taxon>Hyphomicrobiales</taxon>
        <taxon>Notoacmeibacteraceae</taxon>
        <taxon>Zhengella</taxon>
    </lineage>
</organism>
<dbReference type="InterPro" id="IPR036388">
    <property type="entry name" value="WH-like_DNA-bd_sf"/>
</dbReference>
<evidence type="ECO:0000259" key="3">
    <source>
        <dbReference type="PROSITE" id="PS51755"/>
    </source>
</evidence>
<dbReference type="CDD" id="cd00383">
    <property type="entry name" value="trans_reg_C"/>
    <property type="match status" value="1"/>
</dbReference>
<feature type="DNA-binding region" description="OmpR/PhoB-type" evidence="2">
    <location>
        <begin position="2"/>
        <end position="101"/>
    </location>
</feature>
<dbReference type="AlphaFoldDB" id="A0A2G1QK33"/>
<reference evidence="4 5" key="1">
    <citation type="submission" date="2017-10" db="EMBL/GenBank/DDBJ databases">
        <title>Sedimentibacterium mangrovi gen. nov., sp. nov., a novel member of family Phyllobacteriacea isolated from mangrove sediment.</title>
        <authorList>
            <person name="Liao H."/>
            <person name="Tian Y."/>
        </authorList>
    </citation>
    <scope>NUCLEOTIDE SEQUENCE [LARGE SCALE GENOMIC DNA]</scope>
    <source>
        <strain evidence="4 5">X9-2-2</strain>
    </source>
</reference>
<evidence type="ECO:0000313" key="5">
    <source>
        <dbReference type="Proteomes" id="UP000221168"/>
    </source>
</evidence>
<keyword evidence="1 2" id="KW-0238">DNA-binding</keyword>
<protein>
    <recommendedName>
        <fullName evidence="3">OmpR/PhoB-type domain-containing protein</fullName>
    </recommendedName>
</protein>
<proteinExistence type="predicted"/>
<evidence type="ECO:0000313" key="4">
    <source>
        <dbReference type="EMBL" id="PHP65897.1"/>
    </source>
</evidence>
<comment type="caution">
    <text evidence="4">The sequence shown here is derived from an EMBL/GenBank/DDBJ whole genome shotgun (WGS) entry which is preliminary data.</text>
</comment>